<organism evidence="1 2">
    <name type="scientific">Nocardia pseudobrasiliensis</name>
    <dbReference type="NCBI Taxonomy" id="45979"/>
    <lineage>
        <taxon>Bacteria</taxon>
        <taxon>Bacillati</taxon>
        <taxon>Actinomycetota</taxon>
        <taxon>Actinomycetes</taxon>
        <taxon>Mycobacteriales</taxon>
        <taxon>Nocardiaceae</taxon>
        <taxon>Nocardia</taxon>
    </lineage>
</organism>
<evidence type="ECO:0000313" key="2">
    <source>
        <dbReference type="Proteomes" id="UP000254869"/>
    </source>
</evidence>
<accession>A0A370ICG8</accession>
<evidence type="ECO:0000313" key="1">
    <source>
        <dbReference type="EMBL" id="RDI68300.1"/>
    </source>
</evidence>
<dbReference type="Proteomes" id="UP000254869">
    <property type="component" value="Unassembled WGS sequence"/>
</dbReference>
<comment type="caution">
    <text evidence="1">The sequence shown here is derived from an EMBL/GenBank/DDBJ whole genome shotgun (WGS) entry which is preliminary data.</text>
</comment>
<proteinExistence type="predicted"/>
<dbReference type="AlphaFoldDB" id="A0A370ICG8"/>
<name>A0A370ICG8_9NOCA</name>
<dbReference type="EMBL" id="QQBC01000002">
    <property type="protein sequence ID" value="RDI68300.1"/>
    <property type="molecule type" value="Genomic_DNA"/>
</dbReference>
<gene>
    <name evidence="1" type="ORF">DFR76_102701</name>
</gene>
<dbReference type="RefSeq" id="WP_067993174.1">
    <property type="nucleotide sequence ID" value="NZ_QQBC01000002.1"/>
</dbReference>
<protein>
    <submittedName>
        <fullName evidence="1">Uncharacterized protein</fullName>
    </submittedName>
</protein>
<sequence length="60" mass="6512">MSLEIDIKEAARALVIAAGMATNVAHADIARAAQDIAKHYPKAHARQVEAEIARHLRNRG</sequence>
<keyword evidence="2" id="KW-1185">Reference proteome</keyword>
<reference evidence="1 2" key="1">
    <citation type="submission" date="2018-07" db="EMBL/GenBank/DDBJ databases">
        <title>Genomic Encyclopedia of Type Strains, Phase IV (KMG-IV): sequencing the most valuable type-strain genomes for metagenomic binning, comparative biology and taxonomic classification.</title>
        <authorList>
            <person name="Goeker M."/>
        </authorList>
    </citation>
    <scope>NUCLEOTIDE SEQUENCE [LARGE SCALE GENOMIC DNA]</scope>
    <source>
        <strain evidence="1 2">DSM 44290</strain>
    </source>
</reference>